<dbReference type="GO" id="GO:0042597">
    <property type="term" value="C:periplasmic space"/>
    <property type="evidence" value="ECO:0007669"/>
    <property type="project" value="InterPro"/>
</dbReference>
<proteinExistence type="predicted"/>
<dbReference type="EMBL" id="PVEP01000005">
    <property type="protein sequence ID" value="PQV56146.1"/>
    <property type="molecule type" value="Genomic_DNA"/>
</dbReference>
<keyword evidence="3" id="KW-1185">Reference proteome</keyword>
<organism evidence="2 3">
    <name type="scientific">Albidovulum denitrificans</name>
    <dbReference type="NCBI Taxonomy" id="404881"/>
    <lineage>
        <taxon>Bacteria</taxon>
        <taxon>Pseudomonadati</taxon>
        <taxon>Pseudomonadota</taxon>
        <taxon>Alphaproteobacteria</taxon>
        <taxon>Rhodobacterales</taxon>
        <taxon>Paracoccaceae</taxon>
        <taxon>Albidovulum</taxon>
    </lineage>
</organism>
<sequence>MMRTLLMSAALVAATALSAPAQEANGLSKPVVALTGVLAKNADTLALTEAQRAALKDWLAVMPAQRKALEGEAIGLRAELRAAILGNAPVADRQALADRIGETEAALVMMRSNCTDHWRSVLTPEQFAQLLTLAGLG</sequence>
<evidence type="ECO:0000256" key="1">
    <source>
        <dbReference type="SAM" id="SignalP"/>
    </source>
</evidence>
<dbReference type="Proteomes" id="UP000238338">
    <property type="component" value="Unassembled WGS sequence"/>
</dbReference>
<dbReference type="Pfam" id="PF07813">
    <property type="entry name" value="LTXXQ"/>
    <property type="match status" value="1"/>
</dbReference>
<keyword evidence="1" id="KW-0732">Signal</keyword>
<evidence type="ECO:0000313" key="3">
    <source>
        <dbReference type="Proteomes" id="UP000238338"/>
    </source>
</evidence>
<dbReference type="Gene3D" id="1.20.120.1490">
    <property type="match status" value="1"/>
</dbReference>
<comment type="caution">
    <text evidence="2">The sequence shown here is derived from an EMBL/GenBank/DDBJ whole genome shotgun (WGS) entry which is preliminary data.</text>
</comment>
<dbReference type="InterPro" id="IPR012899">
    <property type="entry name" value="LTXXQ"/>
</dbReference>
<reference evidence="2 3" key="1">
    <citation type="submission" date="2018-02" db="EMBL/GenBank/DDBJ databases">
        <title>Genomic Encyclopedia of Archaeal and Bacterial Type Strains, Phase II (KMG-II): from individual species to whole genera.</title>
        <authorList>
            <person name="Goeker M."/>
        </authorList>
    </citation>
    <scope>NUCLEOTIDE SEQUENCE [LARGE SCALE GENOMIC DNA]</scope>
    <source>
        <strain evidence="2 3">DSM 18921</strain>
    </source>
</reference>
<gene>
    <name evidence="2" type="ORF">LX70_02410</name>
</gene>
<evidence type="ECO:0000313" key="2">
    <source>
        <dbReference type="EMBL" id="PQV56146.1"/>
    </source>
</evidence>
<feature type="signal peptide" evidence="1">
    <location>
        <begin position="1"/>
        <end position="21"/>
    </location>
</feature>
<feature type="chain" id="PRO_5015621992" evidence="1">
    <location>
        <begin position="22"/>
        <end position="137"/>
    </location>
</feature>
<dbReference type="AlphaFoldDB" id="A0A2S8S5S1"/>
<name>A0A2S8S5S1_9RHOB</name>
<accession>A0A2S8S5S1</accession>
<protein>
    <submittedName>
        <fullName evidence="2">Spy/CpxP family protein refolding chaperone</fullName>
    </submittedName>
</protein>